<name>A0A8S9ZVV8_9BILA</name>
<feature type="domain" description="Myb-like" evidence="3">
    <location>
        <begin position="154"/>
        <end position="210"/>
    </location>
</feature>
<evidence type="ECO:0000313" key="5">
    <source>
        <dbReference type="Proteomes" id="UP000605970"/>
    </source>
</evidence>
<dbReference type="OrthoDB" id="2195551at2759"/>
<evidence type="ECO:0000256" key="2">
    <source>
        <dbReference type="SAM" id="MobiDB-lite"/>
    </source>
</evidence>
<feature type="compositionally biased region" description="Basic and acidic residues" evidence="2">
    <location>
        <begin position="110"/>
        <end position="132"/>
    </location>
</feature>
<sequence>MTFPLYLSNYDFIYVEFNNNNFFYKNFIFPHCCDKVAIFPKFSSFKYNRLNKRKQIAFIKKQMNVLKLVDYSPSSESGNDEQKTPRNTPTPVIFRGKRVFRRIIFSPKEQNETPIKRNSSPHEEFEKFEKPIKPPKACSSATKTFAKKNSNKEEKITKKKRWTKDESNKLKIALKAAVNPTTDEHWERIAKSLGGFRTISECKEQATKLDWKPLEDEERKNSVESSDKFFKENTANIALADLSLNDSLFCAAFHSPPEQVVRCIRRPFLLKLVNDEDEEETEDSSIN</sequence>
<keyword evidence="5" id="KW-1185">Reference proteome</keyword>
<organism evidence="4 5">
    <name type="scientific">Meloidogyne graminicola</name>
    <dbReference type="NCBI Taxonomy" id="189291"/>
    <lineage>
        <taxon>Eukaryota</taxon>
        <taxon>Metazoa</taxon>
        <taxon>Ecdysozoa</taxon>
        <taxon>Nematoda</taxon>
        <taxon>Chromadorea</taxon>
        <taxon>Rhabditida</taxon>
        <taxon>Tylenchina</taxon>
        <taxon>Tylenchomorpha</taxon>
        <taxon>Tylenchoidea</taxon>
        <taxon>Meloidogynidae</taxon>
        <taxon>Meloidogyninae</taxon>
        <taxon>Meloidogyne</taxon>
    </lineage>
</organism>
<dbReference type="PROSITE" id="PS50090">
    <property type="entry name" value="MYB_LIKE"/>
    <property type="match status" value="1"/>
</dbReference>
<feature type="region of interest" description="Disordered" evidence="2">
    <location>
        <begin position="110"/>
        <end position="159"/>
    </location>
</feature>
<comment type="caution">
    <text evidence="4">The sequence shown here is derived from an EMBL/GenBank/DDBJ whole genome shotgun (WGS) entry which is preliminary data.</text>
</comment>
<gene>
    <name evidence="4" type="ORF">Mgra_00002701</name>
</gene>
<dbReference type="EMBL" id="JABEBT010000017">
    <property type="protein sequence ID" value="KAF7637726.1"/>
    <property type="molecule type" value="Genomic_DNA"/>
</dbReference>
<evidence type="ECO:0000313" key="4">
    <source>
        <dbReference type="EMBL" id="KAF7637726.1"/>
    </source>
</evidence>
<evidence type="ECO:0000259" key="3">
    <source>
        <dbReference type="PROSITE" id="PS50090"/>
    </source>
</evidence>
<dbReference type="CDD" id="cd00167">
    <property type="entry name" value="SANT"/>
    <property type="match status" value="1"/>
</dbReference>
<dbReference type="AlphaFoldDB" id="A0A8S9ZVV8"/>
<protein>
    <submittedName>
        <fullName evidence="4">Myb-like domain-containing protein</fullName>
    </submittedName>
</protein>
<reference evidence="4" key="1">
    <citation type="journal article" date="2020" name="Ecol. Evol.">
        <title>Genome structure and content of the rice root-knot nematode (Meloidogyne graminicola).</title>
        <authorList>
            <person name="Phan N.T."/>
            <person name="Danchin E.G.J."/>
            <person name="Klopp C."/>
            <person name="Perfus-Barbeoch L."/>
            <person name="Kozlowski D.K."/>
            <person name="Koutsovoulos G.D."/>
            <person name="Lopez-Roques C."/>
            <person name="Bouchez O."/>
            <person name="Zahm M."/>
            <person name="Besnard G."/>
            <person name="Bellafiore S."/>
        </authorList>
    </citation>
    <scope>NUCLEOTIDE SEQUENCE</scope>
    <source>
        <strain evidence="4">VN-18</strain>
    </source>
</reference>
<dbReference type="InterPro" id="IPR009057">
    <property type="entry name" value="Homeodomain-like_sf"/>
</dbReference>
<dbReference type="SUPFAM" id="SSF46689">
    <property type="entry name" value="Homeodomain-like"/>
    <property type="match status" value="1"/>
</dbReference>
<dbReference type="Gene3D" id="1.10.10.60">
    <property type="entry name" value="Homeodomain-like"/>
    <property type="match status" value="1"/>
</dbReference>
<evidence type="ECO:0000256" key="1">
    <source>
        <dbReference type="ARBA" id="ARBA00004123"/>
    </source>
</evidence>
<accession>A0A8S9ZVV8</accession>
<proteinExistence type="predicted"/>
<dbReference type="InterPro" id="IPR001005">
    <property type="entry name" value="SANT/Myb"/>
</dbReference>
<comment type="subcellular location">
    <subcellularLocation>
        <location evidence="1">Nucleus</location>
    </subcellularLocation>
</comment>
<dbReference type="Proteomes" id="UP000605970">
    <property type="component" value="Unassembled WGS sequence"/>
</dbReference>
<dbReference type="GO" id="GO:0005634">
    <property type="term" value="C:nucleus"/>
    <property type="evidence" value="ECO:0007669"/>
    <property type="project" value="UniProtKB-SubCell"/>
</dbReference>